<keyword evidence="3" id="KW-1185">Reference proteome</keyword>
<proteinExistence type="predicted"/>
<comment type="caution">
    <text evidence="2">The sequence shown here is derived from an EMBL/GenBank/DDBJ whole genome shotgun (WGS) entry which is preliminary data.</text>
</comment>
<dbReference type="AlphaFoldDB" id="A0A5C6QL87"/>
<protein>
    <recommendedName>
        <fullName evidence="5">STAS/SEC14 domain-containing protein</fullName>
    </recommendedName>
</protein>
<evidence type="ECO:0000313" key="1">
    <source>
        <dbReference type="EMBL" id="TWX59691.1"/>
    </source>
</evidence>
<evidence type="ECO:0000313" key="4">
    <source>
        <dbReference type="Proteomes" id="UP000321917"/>
    </source>
</evidence>
<organism evidence="2 4">
    <name type="scientific">Colwellia hornerae</name>
    <dbReference type="NCBI Taxonomy" id="89402"/>
    <lineage>
        <taxon>Bacteria</taxon>
        <taxon>Pseudomonadati</taxon>
        <taxon>Pseudomonadota</taxon>
        <taxon>Gammaproteobacteria</taxon>
        <taxon>Alteromonadales</taxon>
        <taxon>Colwelliaceae</taxon>
        <taxon>Colwellia</taxon>
    </lineage>
</organism>
<evidence type="ECO:0008006" key="5">
    <source>
        <dbReference type="Google" id="ProtNLM"/>
    </source>
</evidence>
<dbReference type="RefSeq" id="WP_146796961.1">
    <property type="nucleotide sequence ID" value="NZ_VOLP01000002.1"/>
</dbReference>
<dbReference type="EMBL" id="VOLQ01000007">
    <property type="protein sequence ID" value="TWX69418.1"/>
    <property type="molecule type" value="Genomic_DNA"/>
</dbReference>
<reference evidence="2 4" key="1">
    <citation type="submission" date="2019-07" db="EMBL/GenBank/DDBJ databases">
        <title>Genomes of sea-ice associated Colwellia species.</title>
        <authorList>
            <person name="Bowman J.P."/>
        </authorList>
    </citation>
    <scope>NUCLEOTIDE SEQUENCE [LARGE SCALE GENOMIC DNA]</scope>
    <source>
        <strain evidence="1 3">ACAM 607</strain>
        <strain evidence="2 4">IC036</strain>
    </source>
</reference>
<dbReference type="OrthoDB" id="1443546at2"/>
<gene>
    <name evidence="1" type="ORF">ESZ26_09655</name>
    <name evidence="2" type="ORF">ESZ27_05655</name>
</gene>
<sequence length="131" mass="15200">MKHRLSFGCYNIFANNIVEVTADEGVEMTLEMVEECHEFVHENVKGDFALLINRINNYSYTYEAKLSVASYEGLKALAFVCYSEKSVLVTKKLQASRSFDQWQYPIFSGLELGWQQAYHWLENELLAIKEN</sequence>
<evidence type="ECO:0000313" key="3">
    <source>
        <dbReference type="Proteomes" id="UP000321525"/>
    </source>
</evidence>
<dbReference type="Proteomes" id="UP000321525">
    <property type="component" value="Unassembled WGS sequence"/>
</dbReference>
<name>A0A5C6QL87_9GAMM</name>
<accession>A0A5C6QL87</accession>
<dbReference type="Proteomes" id="UP000321917">
    <property type="component" value="Unassembled WGS sequence"/>
</dbReference>
<dbReference type="EMBL" id="VOLR01000011">
    <property type="protein sequence ID" value="TWX59691.1"/>
    <property type="molecule type" value="Genomic_DNA"/>
</dbReference>
<evidence type="ECO:0000313" key="2">
    <source>
        <dbReference type="EMBL" id="TWX69418.1"/>
    </source>
</evidence>